<dbReference type="Proteomes" id="UP000594836">
    <property type="component" value="Chromosome"/>
</dbReference>
<organism evidence="2 3">
    <name type="scientific">Sphingomonas paucimobilis</name>
    <name type="common">Pseudomonas paucimobilis</name>
    <dbReference type="NCBI Taxonomy" id="13689"/>
    <lineage>
        <taxon>Bacteria</taxon>
        <taxon>Pseudomonadati</taxon>
        <taxon>Pseudomonadota</taxon>
        <taxon>Alphaproteobacteria</taxon>
        <taxon>Sphingomonadales</taxon>
        <taxon>Sphingomonadaceae</taxon>
        <taxon>Sphingomonas</taxon>
    </lineage>
</organism>
<proteinExistence type="predicted"/>
<dbReference type="RefSeq" id="WP_197939238.1">
    <property type="nucleotide sequence ID" value="NZ_CP065713.1"/>
</dbReference>
<name>A0A7T3E7Y2_SPHPI</name>
<gene>
    <name evidence="2" type="ORF">I6G38_06290</name>
</gene>
<feature type="domain" description="HTH luxR-type" evidence="1">
    <location>
        <begin position="24"/>
        <end position="51"/>
    </location>
</feature>
<dbReference type="InterPro" id="IPR000792">
    <property type="entry name" value="Tscrpt_reg_LuxR_C"/>
</dbReference>
<evidence type="ECO:0000313" key="3">
    <source>
        <dbReference type="Proteomes" id="UP000594836"/>
    </source>
</evidence>
<dbReference type="AlphaFoldDB" id="A0A7T3E7Y2"/>
<evidence type="ECO:0000313" key="2">
    <source>
        <dbReference type="EMBL" id="QPT09846.1"/>
    </source>
</evidence>
<dbReference type="GO" id="GO:0006355">
    <property type="term" value="P:regulation of DNA-templated transcription"/>
    <property type="evidence" value="ECO:0007669"/>
    <property type="project" value="InterPro"/>
</dbReference>
<protein>
    <recommendedName>
        <fullName evidence="1">HTH luxR-type domain-containing protein</fullName>
    </recommendedName>
</protein>
<dbReference type="PROSITE" id="PS00622">
    <property type="entry name" value="HTH_LUXR_1"/>
    <property type="match status" value="1"/>
</dbReference>
<evidence type="ECO:0000259" key="1">
    <source>
        <dbReference type="PROSITE" id="PS00622"/>
    </source>
</evidence>
<reference evidence="2 3" key="1">
    <citation type="submission" date="2020-12" db="EMBL/GenBank/DDBJ databases">
        <title>FDA dAtabase for Regulatory Grade micrObial Sequences (FDA-ARGOS): Supporting development and validation of Infectious Disease Dx tests.</title>
        <authorList>
            <person name="Sproer C."/>
            <person name="Gronow S."/>
            <person name="Severitt S."/>
            <person name="Schroder I."/>
            <person name="Tallon L."/>
            <person name="Sadzewicz L."/>
            <person name="Zhao X."/>
            <person name="Boylan J."/>
            <person name="Ott S."/>
            <person name="Bowen H."/>
            <person name="Vavikolanu K."/>
            <person name="Mehta A."/>
            <person name="Aluvathingal J."/>
            <person name="Nadendla S."/>
            <person name="Lowell S."/>
            <person name="Myers T."/>
            <person name="Yan Y."/>
            <person name="Sichtig H."/>
        </authorList>
    </citation>
    <scope>NUCLEOTIDE SEQUENCE [LARGE SCALE GENOMIC DNA]</scope>
    <source>
        <strain evidence="2 3">FDAARGOS_881</strain>
    </source>
</reference>
<accession>A0A7T3E7Y2</accession>
<dbReference type="EMBL" id="CP065713">
    <property type="protein sequence ID" value="QPT09846.1"/>
    <property type="molecule type" value="Genomic_DNA"/>
</dbReference>
<sequence>MGGPIPCLGYASRSEAVVALRGEGLTSRQIADRIGIEVKTVTALEGSMARRDRAEPREAHLPGWNTIAIDDDTQRALRPHAARRGLTVAQLARDLLVVLADDNLVDALLDDDAARAAR</sequence>